<protein>
    <submittedName>
        <fullName evidence="6">Tetratricopeptide repeat protein</fullName>
    </submittedName>
</protein>
<feature type="repeat" description="TPR" evidence="3">
    <location>
        <begin position="189"/>
        <end position="222"/>
    </location>
</feature>
<accession>A0ABV0J4X2</accession>
<evidence type="ECO:0000256" key="2">
    <source>
        <dbReference type="ARBA" id="ARBA00022803"/>
    </source>
</evidence>
<dbReference type="InterPro" id="IPR051012">
    <property type="entry name" value="CellSynth/LPSAsmb/PSIAsmb"/>
</dbReference>
<evidence type="ECO:0000256" key="5">
    <source>
        <dbReference type="SAM" id="Phobius"/>
    </source>
</evidence>
<organism evidence="6 7">
    <name type="scientific">Trichocoleus desertorum GB2-A4</name>
    <dbReference type="NCBI Taxonomy" id="2933944"/>
    <lineage>
        <taxon>Bacteria</taxon>
        <taxon>Bacillati</taxon>
        <taxon>Cyanobacteriota</taxon>
        <taxon>Cyanophyceae</taxon>
        <taxon>Leptolyngbyales</taxon>
        <taxon>Trichocoleusaceae</taxon>
        <taxon>Trichocoleus</taxon>
    </lineage>
</organism>
<dbReference type="PROSITE" id="PS50005">
    <property type="entry name" value="TPR"/>
    <property type="match status" value="1"/>
</dbReference>
<keyword evidence="2 3" id="KW-0802">TPR repeat</keyword>
<dbReference type="Pfam" id="PF13429">
    <property type="entry name" value="TPR_15"/>
    <property type="match status" value="1"/>
</dbReference>
<keyword evidence="7" id="KW-1185">Reference proteome</keyword>
<keyword evidence="1" id="KW-0677">Repeat</keyword>
<keyword evidence="5" id="KW-1133">Transmembrane helix</keyword>
<evidence type="ECO:0000313" key="6">
    <source>
        <dbReference type="EMBL" id="MEP0816096.1"/>
    </source>
</evidence>
<evidence type="ECO:0000256" key="3">
    <source>
        <dbReference type="PROSITE-ProRule" id="PRU00339"/>
    </source>
</evidence>
<dbReference type="RefSeq" id="WP_190431784.1">
    <property type="nucleotide sequence ID" value="NZ_JAMPKM010000001.1"/>
</dbReference>
<gene>
    <name evidence="6" type="ORF">NC998_03185</name>
</gene>
<dbReference type="InterPro" id="IPR019734">
    <property type="entry name" value="TPR_rpt"/>
</dbReference>
<evidence type="ECO:0000256" key="4">
    <source>
        <dbReference type="SAM" id="MobiDB-lite"/>
    </source>
</evidence>
<dbReference type="PANTHER" id="PTHR45586:SF1">
    <property type="entry name" value="LIPOPOLYSACCHARIDE ASSEMBLY PROTEIN B"/>
    <property type="match status" value="1"/>
</dbReference>
<proteinExistence type="predicted"/>
<feature type="compositionally biased region" description="Pro residues" evidence="4">
    <location>
        <begin position="286"/>
        <end position="298"/>
    </location>
</feature>
<comment type="caution">
    <text evidence="6">The sequence shown here is derived from an EMBL/GenBank/DDBJ whole genome shotgun (WGS) entry which is preliminary data.</text>
</comment>
<evidence type="ECO:0000313" key="7">
    <source>
        <dbReference type="Proteomes" id="UP001464891"/>
    </source>
</evidence>
<dbReference type="EMBL" id="JAMPKM010000001">
    <property type="protein sequence ID" value="MEP0816096.1"/>
    <property type="molecule type" value="Genomic_DNA"/>
</dbReference>
<feature type="compositionally biased region" description="Low complexity" evidence="4">
    <location>
        <begin position="276"/>
        <end position="285"/>
    </location>
</feature>
<feature type="transmembrane region" description="Helical" evidence="5">
    <location>
        <begin position="12"/>
        <end position="30"/>
    </location>
</feature>
<evidence type="ECO:0000256" key="1">
    <source>
        <dbReference type="ARBA" id="ARBA00022737"/>
    </source>
</evidence>
<name>A0ABV0J4X2_9CYAN</name>
<dbReference type="Proteomes" id="UP001464891">
    <property type="component" value="Unassembled WGS sequence"/>
</dbReference>
<dbReference type="PANTHER" id="PTHR45586">
    <property type="entry name" value="TPR REPEAT-CONTAINING PROTEIN PA4667"/>
    <property type="match status" value="1"/>
</dbReference>
<dbReference type="SUPFAM" id="SSF48452">
    <property type="entry name" value="TPR-like"/>
    <property type="match status" value="1"/>
</dbReference>
<feature type="region of interest" description="Disordered" evidence="4">
    <location>
        <begin position="261"/>
        <end position="298"/>
    </location>
</feature>
<keyword evidence="5" id="KW-0472">Membrane</keyword>
<keyword evidence="5" id="KW-0812">Transmembrane</keyword>
<dbReference type="SMART" id="SM00028">
    <property type="entry name" value="TPR"/>
    <property type="match status" value="3"/>
</dbReference>
<reference evidence="6 7" key="1">
    <citation type="submission" date="2022-04" db="EMBL/GenBank/DDBJ databases">
        <title>Positive selection, recombination, and allopatry shape intraspecific diversity of widespread and dominant cyanobacteria.</title>
        <authorList>
            <person name="Wei J."/>
            <person name="Shu W."/>
            <person name="Hu C."/>
        </authorList>
    </citation>
    <scope>NUCLEOTIDE SEQUENCE [LARGE SCALE GENOMIC DNA]</scope>
    <source>
        <strain evidence="6 7">GB2-A4</strain>
    </source>
</reference>
<dbReference type="InterPro" id="IPR011990">
    <property type="entry name" value="TPR-like_helical_dom_sf"/>
</dbReference>
<sequence>MTEKRRRWIVNVVLILAVVAFVGFSLFPLLGDAFKAEQSGGEPTPSSAQATPTAKQEELKAQAKGYELVLQREPDNQTALRGLVEARLQLQDIKGVVEPLEKLAKLNPDQTRYGVLLAQAKQYAGDREGAAESYRTILTAKPGDMIALQGLVGLLIEQKRPEAAVGLLQDTLKTANETNQVKPGSVDVPSVQLLLGQVYAEQKRYDEAITIYDEAIKSSSKDFRPVLAKALVFKQQGKDEAAKPLFNSAISLAPAEYKDQINQLASGKPPTPPTTAPTTAPSQVPASPPADQPSPAAP</sequence>
<dbReference type="Gene3D" id="1.25.40.10">
    <property type="entry name" value="Tetratricopeptide repeat domain"/>
    <property type="match status" value="2"/>
</dbReference>